<dbReference type="InterPro" id="IPR006083">
    <property type="entry name" value="PRK/URK"/>
</dbReference>
<evidence type="ECO:0000313" key="10">
    <source>
        <dbReference type="Proteomes" id="UP000027341"/>
    </source>
</evidence>
<protein>
    <recommendedName>
        <fullName evidence="2">phosphoribulokinase</fullName>
        <ecNumber evidence="2">2.7.1.19</ecNumber>
    </recommendedName>
</protein>
<comment type="similarity">
    <text evidence="1">Belongs to the phosphoribulokinase family.</text>
</comment>
<dbReference type="PRINTS" id="PR00478">
    <property type="entry name" value="PHRIBLKINASE"/>
</dbReference>
<evidence type="ECO:0000256" key="6">
    <source>
        <dbReference type="ARBA" id="ARBA00022840"/>
    </source>
</evidence>
<evidence type="ECO:0000256" key="7">
    <source>
        <dbReference type="ARBA" id="ARBA00047663"/>
    </source>
</evidence>
<accession>A0A066ZQK5</accession>
<dbReference type="AlphaFoldDB" id="A0A066ZQK5"/>
<dbReference type="EC" id="2.7.1.19" evidence="2"/>
<dbReference type="Pfam" id="PF00485">
    <property type="entry name" value="PRK"/>
    <property type="match status" value="1"/>
</dbReference>
<dbReference type="SUPFAM" id="SSF52540">
    <property type="entry name" value="P-loop containing nucleoside triphosphate hydrolases"/>
    <property type="match status" value="1"/>
</dbReference>
<gene>
    <name evidence="9" type="ORF">EI16_07310</name>
</gene>
<dbReference type="RefSeq" id="WP_029911491.1">
    <property type="nucleotide sequence ID" value="NZ_AP020335.1"/>
</dbReference>
<keyword evidence="3" id="KW-0808">Transferase</keyword>
<comment type="catalytic activity">
    <reaction evidence="7">
        <text>D-ribulose 5-phosphate + ATP = D-ribulose 1,5-bisphosphate + ADP + H(+)</text>
        <dbReference type="Rhea" id="RHEA:19365"/>
        <dbReference type="ChEBI" id="CHEBI:15378"/>
        <dbReference type="ChEBI" id="CHEBI:30616"/>
        <dbReference type="ChEBI" id="CHEBI:57870"/>
        <dbReference type="ChEBI" id="CHEBI:58121"/>
        <dbReference type="ChEBI" id="CHEBI:456216"/>
        <dbReference type="EC" id="2.7.1.19"/>
    </reaction>
</comment>
<evidence type="ECO:0000259" key="8">
    <source>
        <dbReference type="Pfam" id="PF00485"/>
    </source>
</evidence>
<dbReference type="InterPro" id="IPR027417">
    <property type="entry name" value="P-loop_NTPase"/>
</dbReference>
<keyword evidence="10" id="KW-1185">Reference proteome</keyword>
<dbReference type="Proteomes" id="UP000027341">
    <property type="component" value="Unassembled WGS sequence"/>
</dbReference>
<dbReference type="NCBIfam" id="NF011997">
    <property type="entry name" value="PRK15453.1"/>
    <property type="match status" value="1"/>
</dbReference>
<dbReference type="SMR" id="A0A066ZQK5"/>
<proteinExistence type="inferred from homology"/>
<evidence type="ECO:0000256" key="1">
    <source>
        <dbReference type="ARBA" id="ARBA00009719"/>
    </source>
</evidence>
<evidence type="ECO:0000256" key="5">
    <source>
        <dbReference type="ARBA" id="ARBA00022777"/>
    </source>
</evidence>
<sequence>MSVEHPIVTVTGSSGAGTSFVKRAVEKIFARENLNVAIVEGDSYHKYSRVDMREKVAESKANDGPVLTHFSEKANLFNELEALFKEYKENGTGKRRYYIHSDEEAVEHNGRLGTDLAPGEFTPWEPIPEGTDILFYEGLHGMVKRMDHGPEEGMHNVAQYVDLGIGVAPSINIEWMQKIYRDTSERPYSVQQVRDVILERMPDYIETIVPQFHRTHINFHRVPLIDTSDPFSTMSEDAPMGPAPEDSLIICHVRHQDINLEQIKDKIPGAFLQNPETLVCNGSHMVTAMDLMMSPIIHNLIEKKRAAMAKLNG</sequence>
<keyword evidence="5 9" id="KW-0418">Kinase</keyword>
<evidence type="ECO:0000256" key="3">
    <source>
        <dbReference type="ARBA" id="ARBA00022679"/>
    </source>
</evidence>
<feature type="domain" description="Phosphoribulokinase/uridine kinase" evidence="8">
    <location>
        <begin position="7"/>
        <end position="228"/>
    </location>
</feature>
<dbReference type="Gene3D" id="3.40.50.300">
    <property type="entry name" value="P-loop containing nucleotide triphosphate hydrolases"/>
    <property type="match status" value="1"/>
</dbReference>
<reference evidence="9 10" key="1">
    <citation type="submission" date="2014-04" db="EMBL/GenBank/DDBJ databases">
        <title>Draft genome sequence of Hydrogenovibrio marinus MH-110, a model organism for aerobic H2 metabolism.</title>
        <authorList>
            <person name="Cha H.J."/>
            <person name="Jo B.H."/>
            <person name="Hwang B.H."/>
        </authorList>
    </citation>
    <scope>NUCLEOTIDE SEQUENCE [LARGE SCALE GENOMIC DNA]</scope>
    <source>
        <strain evidence="9 10">MH-110</strain>
    </source>
</reference>
<dbReference type="GO" id="GO:0005975">
    <property type="term" value="P:carbohydrate metabolic process"/>
    <property type="evidence" value="ECO:0007669"/>
    <property type="project" value="InterPro"/>
</dbReference>
<dbReference type="STRING" id="28885.EI16_07310"/>
<dbReference type="InterPro" id="IPR006082">
    <property type="entry name" value="PRK"/>
</dbReference>
<dbReference type="GO" id="GO:0005524">
    <property type="term" value="F:ATP binding"/>
    <property type="evidence" value="ECO:0007669"/>
    <property type="project" value="UniProtKB-KW"/>
</dbReference>
<dbReference type="GO" id="GO:0008974">
    <property type="term" value="F:phosphoribulokinase activity"/>
    <property type="evidence" value="ECO:0007669"/>
    <property type="project" value="UniProtKB-EC"/>
</dbReference>
<organism evidence="9 10">
    <name type="scientific">Hydrogenovibrio marinus</name>
    <dbReference type="NCBI Taxonomy" id="28885"/>
    <lineage>
        <taxon>Bacteria</taxon>
        <taxon>Pseudomonadati</taxon>
        <taxon>Pseudomonadota</taxon>
        <taxon>Gammaproteobacteria</taxon>
        <taxon>Thiotrichales</taxon>
        <taxon>Piscirickettsiaceae</taxon>
        <taxon>Hydrogenovibrio</taxon>
    </lineage>
</organism>
<keyword evidence="6" id="KW-0067">ATP-binding</keyword>
<name>A0A066ZQK5_HYDMR</name>
<evidence type="ECO:0000313" key="9">
    <source>
        <dbReference type="EMBL" id="KDN96088.1"/>
    </source>
</evidence>
<comment type="caution">
    <text evidence="9">The sequence shown here is derived from an EMBL/GenBank/DDBJ whole genome shotgun (WGS) entry which is preliminary data.</text>
</comment>
<keyword evidence="4" id="KW-0547">Nucleotide-binding</keyword>
<dbReference type="EMBL" id="JMIU01000001">
    <property type="protein sequence ID" value="KDN96088.1"/>
    <property type="molecule type" value="Genomic_DNA"/>
</dbReference>
<evidence type="ECO:0000256" key="4">
    <source>
        <dbReference type="ARBA" id="ARBA00022741"/>
    </source>
</evidence>
<evidence type="ECO:0000256" key="2">
    <source>
        <dbReference type="ARBA" id="ARBA00012042"/>
    </source>
</evidence>